<keyword evidence="3" id="KW-1185">Reference proteome</keyword>
<evidence type="ECO:0000313" key="3">
    <source>
        <dbReference type="Proteomes" id="UP000838763"/>
    </source>
</evidence>
<organism evidence="2 3">
    <name type="scientific">Parascedosporium putredinis</name>
    <dbReference type="NCBI Taxonomy" id="1442378"/>
    <lineage>
        <taxon>Eukaryota</taxon>
        <taxon>Fungi</taxon>
        <taxon>Dikarya</taxon>
        <taxon>Ascomycota</taxon>
        <taxon>Pezizomycotina</taxon>
        <taxon>Sordariomycetes</taxon>
        <taxon>Hypocreomycetidae</taxon>
        <taxon>Microascales</taxon>
        <taxon>Microascaceae</taxon>
        <taxon>Parascedosporium</taxon>
    </lineage>
</organism>
<reference evidence="2" key="1">
    <citation type="submission" date="2022-11" db="EMBL/GenBank/DDBJ databases">
        <authorList>
            <person name="Scott C."/>
            <person name="Bruce N."/>
        </authorList>
    </citation>
    <scope>NUCLEOTIDE SEQUENCE</scope>
</reference>
<dbReference type="PANTHER" id="PTHR17630">
    <property type="entry name" value="DIENELACTONE HYDROLASE"/>
    <property type="match status" value="1"/>
</dbReference>
<evidence type="ECO:0000313" key="2">
    <source>
        <dbReference type="EMBL" id="CAI4215240.1"/>
    </source>
</evidence>
<dbReference type="InterPro" id="IPR002925">
    <property type="entry name" value="Dienelactn_hydro"/>
</dbReference>
<dbReference type="Pfam" id="PF01738">
    <property type="entry name" value="DLH"/>
    <property type="match status" value="1"/>
</dbReference>
<dbReference type="EMBL" id="CALLCH030000012">
    <property type="protein sequence ID" value="CAI4215240.1"/>
    <property type="molecule type" value="Genomic_DNA"/>
</dbReference>
<dbReference type="Gene3D" id="3.40.50.1820">
    <property type="entry name" value="alpha/beta hydrolase"/>
    <property type="match status" value="1"/>
</dbReference>
<dbReference type="InterPro" id="IPR029058">
    <property type="entry name" value="AB_hydrolase_fold"/>
</dbReference>
<dbReference type="GO" id="GO:0016787">
    <property type="term" value="F:hydrolase activity"/>
    <property type="evidence" value="ECO:0007669"/>
    <property type="project" value="InterPro"/>
</dbReference>
<name>A0A9P1H220_9PEZI</name>
<sequence length="310" mass="33737">MPDALPKFCAKCFEGTLRGDVEPAGSVETIHGLPTYVARPAPPAEPVGIVVIAPDAFGWEFRNMRALADAYAQRIPAVVLLPDLMQATRRIAAHPPPHRQRLPLEILALSDEIASQSTSFLRRTFILQPKRIVLTAIHYLPFLTSLRPSAITSRLGAYLANLKSQPPPPLPAQANIGLAGFCWGGKYALLLSHPFSSPSIGANLVDASFTAHPSLVSVPADLSPVVVPLSLAIGTTDEWMSASDIQECRRLLEARSDCEVRLYEGATHGFAVRGNPHDEKQARFGLQAEDQAVAWFRQHLGPELVARRPE</sequence>
<dbReference type="SUPFAM" id="SSF53474">
    <property type="entry name" value="alpha/beta-Hydrolases"/>
    <property type="match status" value="1"/>
</dbReference>
<feature type="domain" description="Dienelactone hydrolase" evidence="1">
    <location>
        <begin position="34"/>
        <end position="299"/>
    </location>
</feature>
<protein>
    <recommendedName>
        <fullName evidence="1">Dienelactone hydrolase domain-containing protein</fullName>
    </recommendedName>
</protein>
<dbReference type="AlphaFoldDB" id="A0A9P1H220"/>
<dbReference type="Proteomes" id="UP000838763">
    <property type="component" value="Unassembled WGS sequence"/>
</dbReference>
<accession>A0A9P1H220</accession>
<comment type="caution">
    <text evidence="2">The sequence shown here is derived from an EMBL/GenBank/DDBJ whole genome shotgun (WGS) entry which is preliminary data.</text>
</comment>
<evidence type="ECO:0000259" key="1">
    <source>
        <dbReference type="Pfam" id="PF01738"/>
    </source>
</evidence>
<dbReference type="OrthoDB" id="17560at2759"/>
<dbReference type="PANTHER" id="PTHR17630:SF105">
    <property type="entry name" value="DIENELACTONE HYDROLASE FAMILY PROTEIN (AFU_ORTHOLOGUE AFUA_4G08790)"/>
    <property type="match status" value="1"/>
</dbReference>
<gene>
    <name evidence="2" type="ORF">PPNO1_LOCUS4956</name>
</gene>
<proteinExistence type="predicted"/>